<comment type="caution">
    <text evidence="3">The sequence shown here is derived from an EMBL/GenBank/DDBJ whole genome shotgun (WGS) entry which is preliminary data.</text>
</comment>
<feature type="transmembrane region" description="Helical" evidence="2">
    <location>
        <begin position="21"/>
        <end position="39"/>
    </location>
</feature>
<name>A0ABU1UT02_9GAMM</name>
<reference evidence="3 4" key="1">
    <citation type="submission" date="2023-07" db="EMBL/GenBank/DDBJ databases">
        <title>Sorghum-associated microbial communities from plants grown in Nebraska, USA.</title>
        <authorList>
            <person name="Schachtman D."/>
        </authorList>
    </citation>
    <scope>NUCLEOTIDE SEQUENCE [LARGE SCALE GENOMIC DNA]</scope>
    <source>
        <strain evidence="3 4">BE190</strain>
    </source>
</reference>
<evidence type="ECO:0000313" key="4">
    <source>
        <dbReference type="Proteomes" id="UP001253595"/>
    </source>
</evidence>
<evidence type="ECO:0000256" key="2">
    <source>
        <dbReference type="SAM" id="Phobius"/>
    </source>
</evidence>
<dbReference type="RefSeq" id="WP_310067786.1">
    <property type="nucleotide sequence ID" value="NZ_JAVDVX010000001.1"/>
</dbReference>
<gene>
    <name evidence="3" type="ORF">J2X05_000323</name>
</gene>
<accession>A0ABU1UT02</accession>
<keyword evidence="2" id="KW-1133">Transmembrane helix</keyword>
<dbReference type="NCBIfam" id="NF047637">
    <property type="entry name" value="lipo_CC0125"/>
    <property type="match status" value="1"/>
</dbReference>
<keyword evidence="2" id="KW-0812">Transmembrane</keyword>
<proteinExistence type="predicted"/>
<evidence type="ECO:0000256" key="1">
    <source>
        <dbReference type="SAM" id="MobiDB-lite"/>
    </source>
</evidence>
<evidence type="ECO:0000313" key="3">
    <source>
        <dbReference type="EMBL" id="MDR7088320.1"/>
    </source>
</evidence>
<keyword evidence="4" id="KW-1185">Reference proteome</keyword>
<dbReference type="EMBL" id="JAVDVX010000001">
    <property type="protein sequence ID" value="MDR7088320.1"/>
    <property type="molecule type" value="Genomic_DNA"/>
</dbReference>
<feature type="region of interest" description="Disordered" evidence="1">
    <location>
        <begin position="159"/>
        <end position="179"/>
    </location>
</feature>
<protein>
    <recommendedName>
        <fullName evidence="5">Lipoprotein</fullName>
    </recommendedName>
</protein>
<evidence type="ECO:0008006" key="5">
    <source>
        <dbReference type="Google" id="ProtNLM"/>
    </source>
</evidence>
<dbReference type="Proteomes" id="UP001253595">
    <property type="component" value="Unassembled WGS sequence"/>
</dbReference>
<sequence length="179" mass="20266">MINTFTIHTISYQQAIHAMKIMFVLLMMIISGCTSQSAYKAAKGDSSGYKEIALAENHYRVQFKMNGHARASAQKYALMRASELTIAQGYDWFIIEKRTLRTLNEPDPFDSTARPVITRNCGLLGCRTRSQLPAQSIDIPDTETLVVLEIRMGRGVRPEKESYDAREMWETAHSDKTAQ</sequence>
<organism evidence="3 4">
    <name type="scientific">Cellvibrio fibrivorans</name>
    <dbReference type="NCBI Taxonomy" id="126350"/>
    <lineage>
        <taxon>Bacteria</taxon>
        <taxon>Pseudomonadati</taxon>
        <taxon>Pseudomonadota</taxon>
        <taxon>Gammaproteobacteria</taxon>
        <taxon>Cellvibrionales</taxon>
        <taxon>Cellvibrionaceae</taxon>
        <taxon>Cellvibrio</taxon>
    </lineage>
</organism>
<keyword evidence="2" id="KW-0472">Membrane</keyword>